<dbReference type="OrthoDB" id="6380398at2759"/>
<feature type="compositionally biased region" description="Polar residues" evidence="9">
    <location>
        <begin position="67"/>
        <end position="99"/>
    </location>
</feature>
<evidence type="ECO:0000256" key="10">
    <source>
        <dbReference type="SAM" id="Phobius"/>
    </source>
</evidence>
<dbReference type="SUPFAM" id="SSF56487">
    <property type="entry name" value="SRCR-like"/>
    <property type="match status" value="1"/>
</dbReference>
<evidence type="ECO:0000256" key="1">
    <source>
        <dbReference type="ARBA" id="ARBA00022670"/>
    </source>
</evidence>
<evidence type="ECO:0000256" key="4">
    <source>
        <dbReference type="ARBA" id="ARBA00023157"/>
    </source>
</evidence>
<keyword evidence="5" id="KW-0325">Glycoprotein</keyword>
<comment type="caution">
    <text evidence="7">Lacks conserved residue(s) required for the propagation of feature annotation.</text>
</comment>
<keyword evidence="10 14" id="KW-0812">Transmembrane</keyword>
<dbReference type="SMART" id="SM00192">
    <property type="entry name" value="LDLa"/>
    <property type="match status" value="1"/>
</dbReference>
<dbReference type="PROSITE" id="PS00135">
    <property type="entry name" value="TRYPSIN_SER"/>
    <property type="match status" value="1"/>
</dbReference>
<dbReference type="Pfam" id="PF15494">
    <property type="entry name" value="SRCR_2"/>
    <property type="match status" value="1"/>
</dbReference>
<dbReference type="InterPro" id="IPR043504">
    <property type="entry name" value="Peptidase_S1_PA_chymotrypsin"/>
</dbReference>
<evidence type="ECO:0000256" key="9">
    <source>
        <dbReference type="SAM" id="MobiDB-lite"/>
    </source>
</evidence>
<feature type="disulfide bond" evidence="6">
    <location>
        <begin position="191"/>
        <end position="206"/>
    </location>
</feature>
<dbReference type="PANTHER" id="PTHR24252">
    <property type="entry name" value="ACROSIN-RELATED"/>
    <property type="match status" value="1"/>
</dbReference>
<organism evidence="13 14">
    <name type="scientific">Chanos chanos</name>
    <name type="common">Milkfish</name>
    <name type="synonym">Mugil chanos</name>
    <dbReference type="NCBI Taxonomy" id="29144"/>
    <lineage>
        <taxon>Eukaryota</taxon>
        <taxon>Metazoa</taxon>
        <taxon>Chordata</taxon>
        <taxon>Craniata</taxon>
        <taxon>Vertebrata</taxon>
        <taxon>Euteleostomi</taxon>
        <taxon>Actinopterygii</taxon>
        <taxon>Neopterygii</taxon>
        <taxon>Teleostei</taxon>
        <taxon>Ostariophysi</taxon>
        <taxon>Gonorynchiformes</taxon>
        <taxon>Chanidae</taxon>
        <taxon>Chanos</taxon>
    </lineage>
</organism>
<dbReference type="GO" id="GO:0016020">
    <property type="term" value="C:membrane"/>
    <property type="evidence" value="ECO:0007669"/>
    <property type="project" value="InterPro"/>
</dbReference>
<dbReference type="Gene3D" id="2.40.10.10">
    <property type="entry name" value="Trypsin-like serine proteases"/>
    <property type="match status" value="2"/>
</dbReference>
<protein>
    <submittedName>
        <fullName evidence="14">Transmembrane protease serine 3</fullName>
    </submittedName>
</protein>
<dbReference type="Gene3D" id="3.10.250.10">
    <property type="entry name" value="SRCR-like domain"/>
    <property type="match status" value="1"/>
</dbReference>
<dbReference type="InterPro" id="IPR036055">
    <property type="entry name" value="LDL_receptor-like_sf"/>
</dbReference>
<dbReference type="RefSeq" id="XP_030643473.1">
    <property type="nucleotide sequence ID" value="XM_030787613.1"/>
</dbReference>
<dbReference type="InterPro" id="IPR023415">
    <property type="entry name" value="LDLR_class-A_CS"/>
</dbReference>
<dbReference type="GO" id="GO:0006508">
    <property type="term" value="P:proteolysis"/>
    <property type="evidence" value="ECO:0007669"/>
    <property type="project" value="UniProtKB-KW"/>
</dbReference>
<dbReference type="PROSITE" id="PS50287">
    <property type="entry name" value="SRCR_2"/>
    <property type="match status" value="1"/>
</dbReference>
<keyword evidence="1 8" id="KW-0645">Protease</keyword>
<keyword evidence="13" id="KW-1185">Reference proteome</keyword>
<dbReference type="CDD" id="cd00190">
    <property type="entry name" value="Tryp_SPc"/>
    <property type="match status" value="1"/>
</dbReference>
<dbReference type="PROSITE" id="PS01209">
    <property type="entry name" value="LDLRA_1"/>
    <property type="match status" value="1"/>
</dbReference>
<evidence type="ECO:0000313" key="13">
    <source>
        <dbReference type="Proteomes" id="UP000504632"/>
    </source>
</evidence>
<dbReference type="GeneID" id="115823553"/>
<dbReference type="CDD" id="cd00112">
    <property type="entry name" value="LDLa"/>
    <property type="match status" value="1"/>
</dbReference>
<dbReference type="SUPFAM" id="SSF57424">
    <property type="entry name" value="LDL receptor-like module"/>
    <property type="match status" value="1"/>
</dbReference>
<name>A0A6J2WGL2_CHACN</name>
<keyword evidence="3 8" id="KW-0720">Serine protease</keyword>
<dbReference type="InterPro" id="IPR036772">
    <property type="entry name" value="SRCR-like_dom_sf"/>
</dbReference>
<dbReference type="Proteomes" id="UP000504632">
    <property type="component" value="Chromosome 10"/>
</dbReference>
<dbReference type="PANTHER" id="PTHR24252:SF27">
    <property type="entry name" value="TRANSMEMBRANE PROTEASE SERINE 3-LIKE"/>
    <property type="match status" value="1"/>
</dbReference>
<feature type="region of interest" description="Disordered" evidence="9">
    <location>
        <begin position="1"/>
        <end position="118"/>
    </location>
</feature>
<dbReference type="CTD" id="100000148"/>
<dbReference type="InParanoid" id="A0A6J2WGL2"/>
<evidence type="ECO:0000256" key="5">
    <source>
        <dbReference type="ARBA" id="ARBA00023180"/>
    </source>
</evidence>
<dbReference type="Pfam" id="PF00057">
    <property type="entry name" value="Ldl_recept_a"/>
    <property type="match status" value="1"/>
</dbReference>
<evidence type="ECO:0000259" key="11">
    <source>
        <dbReference type="PROSITE" id="PS50240"/>
    </source>
</evidence>
<keyword evidence="4 6" id="KW-1015">Disulfide bond</keyword>
<dbReference type="PROSITE" id="PS50240">
    <property type="entry name" value="TRYPSIN_DOM"/>
    <property type="match status" value="1"/>
</dbReference>
<dbReference type="Gene3D" id="4.10.400.10">
    <property type="entry name" value="Low-density Lipoprotein Receptor"/>
    <property type="match status" value="1"/>
</dbReference>
<dbReference type="InterPro" id="IPR009003">
    <property type="entry name" value="Peptidase_S1_PA"/>
</dbReference>
<evidence type="ECO:0000256" key="6">
    <source>
        <dbReference type="PROSITE-ProRule" id="PRU00124"/>
    </source>
</evidence>
<dbReference type="InterPro" id="IPR033116">
    <property type="entry name" value="TRYPSIN_SER"/>
</dbReference>
<dbReference type="Pfam" id="PF00089">
    <property type="entry name" value="Trypsin"/>
    <property type="match status" value="1"/>
</dbReference>
<accession>A0A6J2WGL2</accession>
<feature type="transmembrane region" description="Helical" evidence="10">
    <location>
        <begin position="148"/>
        <end position="170"/>
    </location>
</feature>
<evidence type="ECO:0000313" key="14">
    <source>
        <dbReference type="RefSeq" id="XP_030643473.1"/>
    </source>
</evidence>
<dbReference type="InterPro" id="IPR001314">
    <property type="entry name" value="Peptidase_S1A"/>
</dbReference>
<feature type="disulfide bond" evidence="6">
    <location>
        <begin position="172"/>
        <end position="184"/>
    </location>
</feature>
<feature type="domain" description="SRCR" evidence="12">
    <location>
        <begin position="182"/>
        <end position="306"/>
    </location>
</feature>
<evidence type="ECO:0000256" key="7">
    <source>
        <dbReference type="PROSITE-ProRule" id="PRU00196"/>
    </source>
</evidence>
<evidence type="ECO:0000256" key="2">
    <source>
        <dbReference type="ARBA" id="ARBA00022801"/>
    </source>
</evidence>
<sequence length="563" mass="60052">MAIPEESGAKAGVDTGSSAEGTGEGAVEANGGQSTFTNAQDGTAEQPDPTRIEVVSVTDEELPAVDTPTTLNVSPIGSQNASPVQENGTSDPASDTAQTRDPPADSASTMPAPPSPVIPVTKVQPFLSDDVPEEKTLRGRLFARRMELLIGACVLLILSLALGVGLGVGLSCAGKFRCGFSSQCVGRSAQCDGQVDCDHGEDELNCVRLSGKNSVLQVCSGGDWKTVCSEDWNPVLALLACKQLGYSRYVESKSLPISSIEQDLQHNLVSINLSQYNVQQIVKIHNVSSHSKTQCSTGMVTTLKCLDCGSRPQFSSRIVGGNLSVEGQFPWQASLHFQSEHLCGGSVVASRWILTAAHCVYGFAYPQLWAVHVGLTQQPVNGAQSLAVEKIFYHARYRPKGLDYDIALMKLVEPLNFNGYVEPICLPNFGEEFEDGKICWISGWGATEDGGEASVSLHSARVPLISTKACSQPEVYQGFISPWMICAGYLEGGTDSCQGDSGGPLACEDSGVWKLVGATSWGQGCAERNKPGVYTRITESLTWIRQQMEREETLNPSAVSSDS</sequence>
<dbReference type="InterPro" id="IPR002172">
    <property type="entry name" value="LDrepeatLR_classA_rpt"/>
</dbReference>
<dbReference type="PROSITE" id="PS50068">
    <property type="entry name" value="LDLRA_2"/>
    <property type="match status" value="1"/>
</dbReference>
<dbReference type="InterPro" id="IPR001190">
    <property type="entry name" value="SRCR"/>
</dbReference>
<dbReference type="PROSITE" id="PS00134">
    <property type="entry name" value="TRYPSIN_HIS"/>
    <property type="match status" value="1"/>
</dbReference>
<dbReference type="InterPro" id="IPR001254">
    <property type="entry name" value="Trypsin_dom"/>
</dbReference>
<feature type="domain" description="Peptidase S1" evidence="11">
    <location>
        <begin position="318"/>
        <end position="549"/>
    </location>
</feature>
<dbReference type="AlphaFoldDB" id="A0A6J2WGL2"/>
<evidence type="ECO:0000256" key="8">
    <source>
        <dbReference type="RuleBase" id="RU363034"/>
    </source>
</evidence>
<dbReference type="FunFam" id="2.40.10.10:FF:000003">
    <property type="entry name" value="Transmembrane serine protease 3"/>
    <property type="match status" value="1"/>
</dbReference>
<keyword evidence="2 8" id="KW-0378">Hydrolase</keyword>
<dbReference type="PRINTS" id="PR00722">
    <property type="entry name" value="CHYMOTRYPSIN"/>
</dbReference>
<keyword evidence="10" id="KW-1133">Transmembrane helix</keyword>
<dbReference type="SUPFAM" id="SSF50494">
    <property type="entry name" value="Trypsin-like serine proteases"/>
    <property type="match status" value="1"/>
</dbReference>
<proteinExistence type="predicted"/>
<dbReference type="SMART" id="SM00202">
    <property type="entry name" value="SR"/>
    <property type="match status" value="1"/>
</dbReference>
<evidence type="ECO:0000256" key="3">
    <source>
        <dbReference type="ARBA" id="ARBA00022825"/>
    </source>
</evidence>
<gene>
    <name evidence="14" type="primary">tmprss3a</name>
</gene>
<reference evidence="14" key="1">
    <citation type="submission" date="2025-08" db="UniProtKB">
        <authorList>
            <consortium name="RefSeq"/>
        </authorList>
    </citation>
    <scope>IDENTIFICATION</scope>
</reference>
<dbReference type="GO" id="GO:0004252">
    <property type="term" value="F:serine-type endopeptidase activity"/>
    <property type="evidence" value="ECO:0007669"/>
    <property type="project" value="InterPro"/>
</dbReference>
<keyword evidence="10" id="KW-0472">Membrane</keyword>
<dbReference type="SMART" id="SM00020">
    <property type="entry name" value="Tryp_SPc"/>
    <property type="match status" value="1"/>
</dbReference>
<dbReference type="InterPro" id="IPR018114">
    <property type="entry name" value="TRYPSIN_HIS"/>
</dbReference>
<evidence type="ECO:0000259" key="12">
    <source>
        <dbReference type="PROSITE" id="PS50287"/>
    </source>
</evidence>
<feature type="compositionally biased region" description="Polar residues" evidence="9">
    <location>
        <begin position="31"/>
        <end position="43"/>
    </location>
</feature>